<dbReference type="KEGG" id="tper:IWA51_04145"/>
<reference evidence="1 2" key="1">
    <citation type="submission" date="2020-11" db="EMBL/GenBank/DDBJ databases">
        <title>Treponema Peruensis nv. sp., first commensal Treponema isolated from human feces.</title>
        <authorList>
            <person name="Belkhou C."/>
            <person name="Raes J."/>
        </authorList>
    </citation>
    <scope>NUCLEOTIDE SEQUENCE [LARGE SCALE GENOMIC DNA]</scope>
    <source>
        <strain evidence="1 2">RCC2812</strain>
    </source>
</reference>
<dbReference type="EMBL" id="CP064936">
    <property type="protein sequence ID" value="QQA01807.1"/>
    <property type="molecule type" value="Genomic_DNA"/>
</dbReference>
<name>A0A7T3RER3_9SPIR</name>
<accession>A0A7T3RER3</accession>
<dbReference type="Proteomes" id="UP000595224">
    <property type="component" value="Chromosome"/>
</dbReference>
<evidence type="ECO:0000313" key="1">
    <source>
        <dbReference type="EMBL" id="QQA01807.1"/>
    </source>
</evidence>
<proteinExistence type="predicted"/>
<evidence type="ECO:0000313" key="2">
    <source>
        <dbReference type="Proteomes" id="UP000595224"/>
    </source>
</evidence>
<dbReference type="RefSeq" id="WP_198443346.1">
    <property type="nucleotide sequence ID" value="NZ_CBCSHE010000002.1"/>
</dbReference>
<protein>
    <submittedName>
        <fullName evidence="1">Uncharacterized protein</fullName>
    </submittedName>
</protein>
<gene>
    <name evidence="1" type="ORF">IWA51_04145</name>
</gene>
<organism evidence="1 2">
    <name type="scientific">Treponema peruense</name>
    <dbReference type="NCBI Taxonomy" id="2787628"/>
    <lineage>
        <taxon>Bacteria</taxon>
        <taxon>Pseudomonadati</taxon>
        <taxon>Spirochaetota</taxon>
        <taxon>Spirochaetia</taxon>
        <taxon>Spirochaetales</taxon>
        <taxon>Treponemataceae</taxon>
        <taxon>Treponema</taxon>
    </lineage>
</organism>
<dbReference type="AlphaFoldDB" id="A0A7T3RER3"/>
<sequence length="135" mass="15703">MRNKIYVIKGMPHEQQDQCCTIDVGKVLANEYKKNPSDFEKESKFDAFCYFRQIIDSVIEPGKTRIVFSNLGILLEKDFALDVPRFFLEYAKDYQVFVLQGPFNIVDGNKLVWNVDNPENKIEFAQGVIENLNQE</sequence>
<keyword evidence="2" id="KW-1185">Reference proteome</keyword>